<dbReference type="InterPro" id="IPR001611">
    <property type="entry name" value="Leu-rich_rpt"/>
</dbReference>
<feature type="domain" description="F-box/LRR-repeat protein 15-like leucin rich repeat" evidence="2">
    <location>
        <begin position="357"/>
        <end position="486"/>
    </location>
</feature>
<dbReference type="Pfam" id="PF13516">
    <property type="entry name" value="LRR_6"/>
    <property type="match status" value="2"/>
</dbReference>
<dbReference type="InterPro" id="IPR032675">
    <property type="entry name" value="LRR_dom_sf"/>
</dbReference>
<dbReference type="AlphaFoldDB" id="A0A7S3V8E3"/>
<dbReference type="Gene3D" id="3.80.10.10">
    <property type="entry name" value="Ribonuclease Inhibitor"/>
    <property type="match status" value="5"/>
</dbReference>
<reference evidence="3" key="1">
    <citation type="submission" date="2021-01" db="EMBL/GenBank/DDBJ databases">
        <authorList>
            <person name="Corre E."/>
            <person name="Pelletier E."/>
            <person name="Niang G."/>
            <person name="Scheremetjew M."/>
            <person name="Finn R."/>
            <person name="Kale V."/>
            <person name="Holt S."/>
            <person name="Cochrane G."/>
            <person name="Meng A."/>
            <person name="Brown T."/>
            <person name="Cohen L."/>
        </authorList>
    </citation>
    <scope>NUCLEOTIDE SEQUENCE</scope>
    <source>
        <strain evidence="3">MM31A-1</strain>
    </source>
</reference>
<protein>
    <recommendedName>
        <fullName evidence="2">F-box/LRR-repeat protein 15-like leucin rich repeat domain-containing protein</fullName>
    </recommendedName>
</protein>
<dbReference type="SMART" id="SM00367">
    <property type="entry name" value="LRR_CC"/>
    <property type="match status" value="13"/>
</dbReference>
<dbReference type="GO" id="GO:0019005">
    <property type="term" value="C:SCF ubiquitin ligase complex"/>
    <property type="evidence" value="ECO:0007669"/>
    <property type="project" value="TreeGrafter"/>
</dbReference>
<organism evidence="3">
    <name type="scientific">Chaetoceros debilis</name>
    <dbReference type="NCBI Taxonomy" id="122233"/>
    <lineage>
        <taxon>Eukaryota</taxon>
        <taxon>Sar</taxon>
        <taxon>Stramenopiles</taxon>
        <taxon>Ochrophyta</taxon>
        <taxon>Bacillariophyta</taxon>
        <taxon>Coscinodiscophyceae</taxon>
        <taxon>Chaetocerotophycidae</taxon>
        <taxon>Chaetocerotales</taxon>
        <taxon>Chaetocerotaceae</taxon>
        <taxon>Chaetoceros</taxon>
    </lineage>
</organism>
<evidence type="ECO:0000259" key="2">
    <source>
        <dbReference type="Pfam" id="PF25372"/>
    </source>
</evidence>
<gene>
    <name evidence="3" type="ORF">CDEB00056_LOCUS8495</name>
</gene>
<feature type="compositionally biased region" description="Polar residues" evidence="1">
    <location>
        <begin position="1"/>
        <end position="10"/>
    </location>
</feature>
<dbReference type="Pfam" id="PF13855">
    <property type="entry name" value="LRR_8"/>
    <property type="match status" value="1"/>
</dbReference>
<feature type="compositionally biased region" description="Acidic residues" evidence="1">
    <location>
        <begin position="806"/>
        <end position="815"/>
    </location>
</feature>
<sequence length="815" mass="89130">MENMGGTCSLNRVRRRNSDDRVDKNVEEQPANMESDLNNCMGNCRHSVDVEIPDKSIASFYPAEDNYDIDDGGNTRSPKSLVDLCVGSICRNLTEYDGELPEGLPQELVDQILSSLVSHSALNATTLKALRKCELGALPLFRCRGVTDEWLRSLTTSQFVITSGSSHAVPIAPDMMDNAYRPQLESFRNSEDEMSMKSSSSSSQSSYHSAFSSSIPRKIDPKSDHLQFSSSPEPLFQNGKNSLLEIDMAQQSFDANRITFMSGIGNSVTAQMTVLDLRGSQKLSDKGLLQLKDLHSLEIIRLDDCFSIVGRGFIAFSRAQNLHTLTATNCRRLTDEAITNISHLTSLFTVNLGGCRCLTDISLRGLRNLLNLRQLDLSQCDLITDDGIGYLATVSYLEELSLGWCRSISDNGIEMLCKQIGRERLQTLCLARCQITDSGIRHLSNLKSLKSLDLNGCVKISSSGLGSTLGTIPQLETIDVSYCPGILRSSWQGKINALKSLDLCYSSVKDVHLSRLTHLPSLEELNIDSCPVGDWSMAHLADGVVPNLLSLNLADCDISDLAMVHIAKFKNLNHLSLFYCNISNHGLRYISGMSSLESLNLDSRDISDDGLYHLRKLVNLKCLDIFSGRISDIGCVHLGKIKSLERLELCGGGIGDLGCTHLVENLPNLKSLNLAQNEQITNIGASAISSLVNLKSLNLSNTRVNTNALVFFKGLRQLQSLAMYGCRGVENSDNGIYNLQTELPNLKCLRLGGTSGEDGTTVIANNIAVDLHADDSSSSDSEDAMASDNDGEFSEGGADFETIGIDVEEDNQMQE</sequence>
<dbReference type="SUPFAM" id="SSF52047">
    <property type="entry name" value="RNI-like"/>
    <property type="match status" value="1"/>
</dbReference>
<name>A0A7S3V8E3_9STRA</name>
<dbReference type="Pfam" id="PF25372">
    <property type="entry name" value="DUF7885"/>
    <property type="match status" value="1"/>
</dbReference>
<dbReference type="PANTHER" id="PTHR13318:SF95">
    <property type="entry name" value="F-BOX PROTEIN YLR352W"/>
    <property type="match status" value="1"/>
</dbReference>
<feature type="compositionally biased region" description="Basic and acidic residues" evidence="1">
    <location>
        <begin position="16"/>
        <end position="27"/>
    </location>
</feature>
<proteinExistence type="predicted"/>
<evidence type="ECO:0000313" key="3">
    <source>
        <dbReference type="EMBL" id="CAE0463654.1"/>
    </source>
</evidence>
<feature type="compositionally biased region" description="Acidic residues" evidence="1">
    <location>
        <begin position="780"/>
        <end position="793"/>
    </location>
</feature>
<evidence type="ECO:0000256" key="1">
    <source>
        <dbReference type="SAM" id="MobiDB-lite"/>
    </source>
</evidence>
<dbReference type="InterPro" id="IPR006553">
    <property type="entry name" value="Leu-rich_rpt_Cys-con_subtyp"/>
</dbReference>
<dbReference type="GO" id="GO:0031146">
    <property type="term" value="P:SCF-dependent proteasomal ubiquitin-dependent protein catabolic process"/>
    <property type="evidence" value="ECO:0007669"/>
    <property type="project" value="TreeGrafter"/>
</dbReference>
<dbReference type="PANTHER" id="PTHR13318">
    <property type="entry name" value="PARTNER OF PAIRED, ISOFORM B-RELATED"/>
    <property type="match status" value="1"/>
</dbReference>
<dbReference type="EMBL" id="HBIO01010941">
    <property type="protein sequence ID" value="CAE0463654.1"/>
    <property type="molecule type" value="Transcribed_RNA"/>
</dbReference>
<dbReference type="SMART" id="SM00368">
    <property type="entry name" value="LRR_RI"/>
    <property type="match status" value="4"/>
</dbReference>
<feature type="region of interest" description="Disordered" evidence="1">
    <location>
        <begin position="189"/>
        <end position="216"/>
    </location>
</feature>
<dbReference type="InterPro" id="IPR057207">
    <property type="entry name" value="FBXL15_LRR"/>
</dbReference>
<feature type="region of interest" description="Disordered" evidence="1">
    <location>
        <begin position="1"/>
        <end position="29"/>
    </location>
</feature>
<feature type="compositionally biased region" description="Low complexity" evidence="1">
    <location>
        <begin position="196"/>
        <end position="214"/>
    </location>
</feature>
<feature type="region of interest" description="Disordered" evidence="1">
    <location>
        <begin position="773"/>
        <end position="815"/>
    </location>
</feature>
<accession>A0A7S3V8E3</accession>